<dbReference type="SMART" id="SM00304">
    <property type="entry name" value="HAMP"/>
    <property type="match status" value="1"/>
</dbReference>
<evidence type="ECO:0000256" key="2">
    <source>
        <dbReference type="ARBA" id="ARBA00022475"/>
    </source>
</evidence>
<dbReference type="InterPro" id="IPR003660">
    <property type="entry name" value="HAMP_dom"/>
</dbReference>
<dbReference type="Pfam" id="PF02743">
    <property type="entry name" value="dCache_1"/>
    <property type="match status" value="1"/>
</dbReference>
<dbReference type="CDD" id="cd12914">
    <property type="entry name" value="PDC1_DGC_like"/>
    <property type="match status" value="1"/>
</dbReference>
<dbReference type="Gene3D" id="1.10.287.950">
    <property type="entry name" value="Methyl-accepting chemotaxis protein"/>
    <property type="match status" value="1"/>
</dbReference>
<dbReference type="SMART" id="SM00283">
    <property type="entry name" value="MA"/>
    <property type="match status" value="1"/>
</dbReference>
<evidence type="ECO:0000256" key="4">
    <source>
        <dbReference type="ARBA" id="ARBA00022692"/>
    </source>
</evidence>
<reference evidence="13 14" key="1">
    <citation type="submission" date="2019-09" db="EMBL/GenBank/DDBJ databases">
        <authorList>
            <person name="Valk L.C."/>
        </authorList>
    </citation>
    <scope>NUCLEOTIDE SEQUENCE [LARGE SCALE GENOMIC DNA]</scope>
    <source>
        <strain evidence="13">GalUA</strain>
    </source>
</reference>
<keyword evidence="5 10" id="KW-1133">Transmembrane helix</keyword>
<comment type="similarity">
    <text evidence="8">Belongs to the methyl-accepting chemotaxis (MCP) protein family.</text>
</comment>
<dbReference type="OrthoDB" id="9762005at2"/>
<evidence type="ECO:0000256" key="8">
    <source>
        <dbReference type="ARBA" id="ARBA00029447"/>
    </source>
</evidence>
<gene>
    <name evidence="13" type="ORF">F7O84_04620</name>
</gene>
<sequence length="655" mass="71792">MKKAKLGTKITILFIVIVLLSVGLSGVLSALSQDSIIEKQLNYSTQQNADALAQQIDSFLQSKAQILEALSEISDIKNLDLEKQKDILKATNSIYNEFAVMFIADMTGQQTCKSDDSKVANISDRAYFTQVTSEQKTIFSDVIISNTTGKSAIVIVTPIKDNSGKMIALLGATLDLSKLEEYSSKIVLGKTGYAYITDRNGIILAHKDQAFVEEQKDVSDISITQKALEGSSGTMSYTYENQKRFGAYTFVPTTGWGIVVQQYYDEAYAQVYTVIFDVIIVAIIILIIATIISFIFSKIITRPLIILNKSAKDLAEGKIGQPILVKSSDEIGQLARSFEYMRNSLKDMVEQIGKSSDEVKESTDKVLFHSQKTQGVATQITDAVSDLALGSDEQARNLQSTAFSMTNIAKSIDTIADNSNQSYQSSTKASKLVQNGAIIVKEQDQKMLETNQAVDQVSEIIYSLHEKTDEIGRIIEVIQSVTKQTNLLALNAAIEAARAGEQGKGFAVVADEVRQLAEQSQASTGEIHTIINSIQSTTQNAVDRVKFAKTTIEEQNKAVENTSKIFDDILKIVGVIANEVQEISHATSTVREESESILQNIESISAVSEEAAASTEEVTASTEEQTASIEYVVQEIEKLNELAENLQATTKFFHE</sequence>
<evidence type="ECO:0000256" key="10">
    <source>
        <dbReference type="SAM" id="Phobius"/>
    </source>
</evidence>
<proteinExistence type="inferred from homology"/>
<dbReference type="EMBL" id="WAGX01000004">
    <property type="protein sequence ID" value="KAB1439677.1"/>
    <property type="molecule type" value="Genomic_DNA"/>
</dbReference>
<feature type="transmembrane region" description="Helical" evidence="10">
    <location>
        <begin position="271"/>
        <end position="296"/>
    </location>
</feature>
<evidence type="ECO:0000313" key="14">
    <source>
        <dbReference type="Proteomes" id="UP000461768"/>
    </source>
</evidence>
<dbReference type="SUPFAM" id="SSF103190">
    <property type="entry name" value="Sensory domain-like"/>
    <property type="match status" value="1"/>
</dbReference>
<dbReference type="Pfam" id="PF00015">
    <property type="entry name" value="MCPsignal"/>
    <property type="match status" value="1"/>
</dbReference>
<evidence type="ECO:0000256" key="5">
    <source>
        <dbReference type="ARBA" id="ARBA00022989"/>
    </source>
</evidence>
<feature type="domain" description="Methyl-accepting transducer" evidence="11">
    <location>
        <begin position="369"/>
        <end position="626"/>
    </location>
</feature>
<keyword evidence="3" id="KW-0145">Chemotaxis</keyword>
<evidence type="ECO:0000256" key="1">
    <source>
        <dbReference type="ARBA" id="ARBA00004651"/>
    </source>
</evidence>
<dbReference type="GO" id="GO:0005886">
    <property type="term" value="C:plasma membrane"/>
    <property type="evidence" value="ECO:0007669"/>
    <property type="project" value="UniProtKB-SubCell"/>
</dbReference>
<evidence type="ECO:0000256" key="7">
    <source>
        <dbReference type="ARBA" id="ARBA00023224"/>
    </source>
</evidence>
<dbReference type="PANTHER" id="PTHR32089:SF112">
    <property type="entry name" value="LYSOZYME-LIKE PROTEIN-RELATED"/>
    <property type="match status" value="1"/>
</dbReference>
<name>A0A7V7QM23_9FIRM</name>
<dbReference type="InterPro" id="IPR004089">
    <property type="entry name" value="MCPsignal_dom"/>
</dbReference>
<feature type="domain" description="HAMP" evidence="12">
    <location>
        <begin position="298"/>
        <end position="350"/>
    </location>
</feature>
<protein>
    <submittedName>
        <fullName evidence="13">Methyl-accepting chemotaxis protein</fullName>
    </submittedName>
</protein>
<evidence type="ECO:0000259" key="11">
    <source>
        <dbReference type="PROSITE" id="PS50111"/>
    </source>
</evidence>
<evidence type="ECO:0000313" key="13">
    <source>
        <dbReference type="EMBL" id="KAB1439677.1"/>
    </source>
</evidence>
<organism evidence="13 14">
    <name type="scientific">Candidatus Galacturonatibacter soehngenii</name>
    <dbReference type="NCBI Taxonomy" id="2307010"/>
    <lineage>
        <taxon>Bacteria</taxon>
        <taxon>Bacillati</taxon>
        <taxon>Bacillota</taxon>
        <taxon>Clostridia</taxon>
        <taxon>Lachnospirales</taxon>
        <taxon>Lachnospiraceae</taxon>
        <taxon>Candidatus Galacturonatibacter</taxon>
    </lineage>
</organism>
<dbReference type="SUPFAM" id="SSF58104">
    <property type="entry name" value="Methyl-accepting chemotaxis protein (MCP) signaling domain"/>
    <property type="match status" value="1"/>
</dbReference>
<dbReference type="PROSITE" id="PS50885">
    <property type="entry name" value="HAMP"/>
    <property type="match status" value="1"/>
</dbReference>
<dbReference type="AlphaFoldDB" id="A0A7V7QM23"/>
<dbReference type="InterPro" id="IPR029151">
    <property type="entry name" value="Sensor-like_sf"/>
</dbReference>
<keyword evidence="6 10" id="KW-0472">Membrane</keyword>
<dbReference type="CDD" id="cd11386">
    <property type="entry name" value="MCP_signal"/>
    <property type="match status" value="1"/>
</dbReference>
<dbReference type="Gene3D" id="3.30.450.20">
    <property type="entry name" value="PAS domain"/>
    <property type="match status" value="1"/>
</dbReference>
<dbReference type="GO" id="GO:0007165">
    <property type="term" value="P:signal transduction"/>
    <property type="evidence" value="ECO:0007669"/>
    <property type="project" value="UniProtKB-KW"/>
</dbReference>
<dbReference type="RefSeq" id="WP_151142421.1">
    <property type="nucleotide sequence ID" value="NZ_WAGX01000004.1"/>
</dbReference>
<keyword evidence="14" id="KW-1185">Reference proteome</keyword>
<dbReference type="CDD" id="cd06225">
    <property type="entry name" value="HAMP"/>
    <property type="match status" value="1"/>
</dbReference>
<keyword evidence="7 9" id="KW-0807">Transducer</keyword>
<evidence type="ECO:0000256" key="3">
    <source>
        <dbReference type="ARBA" id="ARBA00022500"/>
    </source>
</evidence>
<evidence type="ECO:0000259" key="12">
    <source>
        <dbReference type="PROSITE" id="PS50885"/>
    </source>
</evidence>
<dbReference type="Proteomes" id="UP000461768">
    <property type="component" value="Unassembled WGS sequence"/>
</dbReference>
<evidence type="ECO:0000256" key="6">
    <source>
        <dbReference type="ARBA" id="ARBA00023136"/>
    </source>
</evidence>
<reference evidence="13 14" key="2">
    <citation type="submission" date="2020-02" db="EMBL/GenBank/DDBJ databases">
        <title>Candidatus Galacturonibacter soehngenii shows hetero-acetogenic catabolism of galacturonic acid but lacks a canonical carbon monoxide dehydrogenase/acetyl-CoA synthase complex.</title>
        <authorList>
            <person name="Diender M."/>
            <person name="Stouten G.R."/>
            <person name="Petersen J.F."/>
            <person name="Nielsen P.H."/>
            <person name="Dueholm M.S."/>
            <person name="Pronk J.T."/>
            <person name="Van Loosdrecht M.C.M."/>
        </authorList>
    </citation>
    <scope>NUCLEOTIDE SEQUENCE [LARGE SCALE GENOMIC DNA]</scope>
    <source>
        <strain evidence="13">GalUA</strain>
    </source>
</reference>
<comment type="subcellular location">
    <subcellularLocation>
        <location evidence="1">Cell membrane</location>
        <topology evidence="1">Multi-pass membrane protein</topology>
    </subcellularLocation>
</comment>
<evidence type="ECO:0000256" key="9">
    <source>
        <dbReference type="PROSITE-ProRule" id="PRU00284"/>
    </source>
</evidence>
<dbReference type="CDD" id="cd12912">
    <property type="entry name" value="PDC2_MCP_like"/>
    <property type="match status" value="1"/>
</dbReference>
<keyword evidence="2" id="KW-1003">Cell membrane</keyword>
<dbReference type="Gene3D" id="6.10.340.10">
    <property type="match status" value="1"/>
</dbReference>
<dbReference type="Pfam" id="PF00672">
    <property type="entry name" value="HAMP"/>
    <property type="match status" value="1"/>
</dbReference>
<dbReference type="InterPro" id="IPR033479">
    <property type="entry name" value="dCache_1"/>
</dbReference>
<comment type="caution">
    <text evidence="13">The sequence shown here is derived from an EMBL/GenBank/DDBJ whole genome shotgun (WGS) entry which is preliminary data.</text>
</comment>
<dbReference type="GO" id="GO:0006935">
    <property type="term" value="P:chemotaxis"/>
    <property type="evidence" value="ECO:0007669"/>
    <property type="project" value="UniProtKB-KW"/>
</dbReference>
<dbReference type="PROSITE" id="PS50111">
    <property type="entry name" value="CHEMOTAXIS_TRANSDUC_2"/>
    <property type="match status" value="1"/>
</dbReference>
<accession>A0A7V7QM23</accession>
<dbReference type="PANTHER" id="PTHR32089">
    <property type="entry name" value="METHYL-ACCEPTING CHEMOTAXIS PROTEIN MCPB"/>
    <property type="match status" value="1"/>
</dbReference>
<keyword evidence="4 10" id="KW-0812">Transmembrane</keyword>